<organism evidence="2 3">
    <name type="scientific">candidate division TA06 bacterium</name>
    <dbReference type="NCBI Taxonomy" id="2250710"/>
    <lineage>
        <taxon>Bacteria</taxon>
        <taxon>Bacteria division TA06</taxon>
    </lineage>
</organism>
<dbReference type="InterPro" id="IPR052018">
    <property type="entry name" value="PHP_domain"/>
</dbReference>
<dbReference type="PANTHER" id="PTHR42924">
    <property type="entry name" value="EXONUCLEASE"/>
    <property type="match status" value="1"/>
</dbReference>
<dbReference type="InterPro" id="IPR003141">
    <property type="entry name" value="Pol/His_phosphatase_N"/>
</dbReference>
<dbReference type="Gene3D" id="1.10.150.650">
    <property type="match status" value="1"/>
</dbReference>
<dbReference type="GO" id="GO:0004534">
    <property type="term" value="F:5'-3' RNA exonuclease activity"/>
    <property type="evidence" value="ECO:0007669"/>
    <property type="project" value="TreeGrafter"/>
</dbReference>
<evidence type="ECO:0000259" key="1">
    <source>
        <dbReference type="SMART" id="SM00481"/>
    </source>
</evidence>
<dbReference type="SMART" id="SM00481">
    <property type="entry name" value="POLIIIAc"/>
    <property type="match status" value="1"/>
</dbReference>
<dbReference type="EMBL" id="JACQXR010000107">
    <property type="protein sequence ID" value="MBI4727163.1"/>
    <property type="molecule type" value="Genomic_DNA"/>
</dbReference>
<name>A0A933IEX4_UNCT6</name>
<reference evidence="2" key="1">
    <citation type="submission" date="2020-07" db="EMBL/GenBank/DDBJ databases">
        <title>Huge and variable diversity of episymbiotic CPR bacteria and DPANN archaea in groundwater ecosystems.</title>
        <authorList>
            <person name="He C.Y."/>
            <person name="Keren R."/>
            <person name="Whittaker M."/>
            <person name="Farag I.F."/>
            <person name="Doudna J."/>
            <person name="Cate J.H.D."/>
            <person name="Banfield J.F."/>
        </authorList>
    </citation>
    <scope>NUCLEOTIDE SEQUENCE</scope>
    <source>
        <strain evidence="2">NC_groundwater_1520_Pr4_B-0.1um_53_5</strain>
    </source>
</reference>
<evidence type="ECO:0000313" key="3">
    <source>
        <dbReference type="Proteomes" id="UP000736328"/>
    </source>
</evidence>
<comment type="caution">
    <text evidence="2">The sequence shown here is derived from an EMBL/GenBank/DDBJ whole genome shotgun (WGS) entry which is preliminary data.</text>
</comment>
<dbReference type="CDD" id="cd07438">
    <property type="entry name" value="PHP_HisPPase_AMP"/>
    <property type="match status" value="1"/>
</dbReference>
<dbReference type="PANTHER" id="PTHR42924:SF3">
    <property type="entry name" value="POLYMERASE_HISTIDINOL PHOSPHATASE N-TERMINAL DOMAIN-CONTAINING PROTEIN"/>
    <property type="match status" value="1"/>
</dbReference>
<dbReference type="InterPro" id="IPR016195">
    <property type="entry name" value="Pol/histidinol_Pase-like"/>
</dbReference>
<dbReference type="Pfam" id="PF02811">
    <property type="entry name" value="PHP"/>
    <property type="match status" value="1"/>
</dbReference>
<proteinExistence type="predicted"/>
<feature type="domain" description="Polymerase/histidinol phosphatase N-terminal" evidence="1">
    <location>
        <begin position="8"/>
        <end position="73"/>
    </location>
</feature>
<accession>A0A933IEX4</accession>
<dbReference type="InterPro" id="IPR004013">
    <property type="entry name" value="PHP_dom"/>
</dbReference>
<sequence>MANNQSYVDLHLHTVASDGTFTPESLIRRASSRGLKAIAVTDHDAWESIKPAAVLGAKLGIEVIPGVELSTSINETEIHILGYFIDYLDPDFQKEVLRFKQARIERAQKIVQKLGTVGVRIDIKHVLEIADSGSVGRPHVARALLDEGYVGSTDEAFSRYLAYGAPAYVPKNFMSPQEAFELIHYVRGLCFFAHPGIENHDELIDRFAAWGLDGLEVWHSKHSSAQVKHYLELADKKGMLVSGGSDSHGDQDLDSLKYNLRVSYEVVEKMKTRVNDVATRKRMNEEGE</sequence>
<dbReference type="Gene3D" id="3.20.20.140">
    <property type="entry name" value="Metal-dependent hydrolases"/>
    <property type="match status" value="1"/>
</dbReference>
<dbReference type="Proteomes" id="UP000736328">
    <property type="component" value="Unassembled WGS sequence"/>
</dbReference>
<evidence type="ECO:0000313" key="2">
    <source>
        <dbReference type="EMBL" id="MBI4727163.1"/>
    </source>
</evidence>
<gene>
    <name evidence="2" type="ORF">HY768_08080</name>
</gene>
<dbReference type="AlphaFoldDB" id="A0A933IEX4"/>
<dbReference type="GO" id="GO:0035312">
    <property type="term" value="F:5'-3' DNA exonuclease activity"/>
    <property type="evidence" value="ECO:0007669"/>
    <property type="project" value="TreeGrafter"/>
</dbReference>
<dbReference type="SUPFAM" id="SSF89550">
    <property type="entry name" value="PHP domain-like"/>
    <property type="match status" value="1"/>
</dbReference>
<protein>
    <submittedName>
        <fullName evidence="2">PHP domain-containing protein</fullName>
    </submittedName>
</protein>